<proteinExistence type="predicted"/>
<dbReference type="PROSITE" id="PS51257">
    <property type="entry name" value="PROKAR_LIPOPROTEIN"/>
    <property type="match status" value="1"/>
</dbReference>
<dbReference type="EMBL" id="CP146606">
    <property type="protein sequence ID" value="WYK19577.1"/>
    <property type="molecule type" value="Genomic_DNA"/>
</dbReference>
<gene>
    <name evidence="2" type="ORF">RZS32_006875</name>
</gene>
<accession>A0ABZ2TIP4</accession>
<dbReference type="RefSeq" id="WP_317056276.1">
    <property type="nucleotide sequence ID" value="NZ_CP146606.1"/>
</dbReference>
<dbReference type="Proteomes" id="UP001281305">
    <property type="component" value="Chromosome"/>
</dbReference>
<feature type="signal peptide" evidence="1">
    <location>
        <begin position="1"/>
        <end position="17"/>
    </location>
</feature>
<keyword evidence="3" id="KW-1185">Reference proteome</keyword>
<feature type="chain" id="PRO_5046724540" evidence="1">
    <location>
        <begin position="18"/>
        <end position="108"/>
    </location>
</feature>
<evidence type="ECO:0000256" key="1">
    <source>
        <dbReference type="SAM" id="SignalP"/>
    </source>
</evidence>
<keyword evidence="1" id="KW-0732">Signal</keyword>
<evidence type="ECO:0000313" key="3">
    <source>
        <dbReference type="Proteomes" id="UP001281305"/>
    </source>
</evidence>
<organism evidence="2 3">
    <name type="scientific">Roseovarius rhodophyticola</name>
    <dbReference type="NCBI Taxonomy" id="3080827"/>
    <lineage>
        <taxon>Bacteria</taxon>
        <taxon>Pseudomonadati</taxon>
        <taxon>Pseudomonadota</taxon>
        <taxon>Alphaproteobacteria</taxon>
        <taxon>Rhodobacterales</taxon>
        <taxon>Roseobacteraceae</taxon>
        <taxon>Roseovarius</taxon>
    </lineage>
</organism>
<sequence>MRVVLICVALALTGCTAANDAADALARKQAKTVVNEVMQARFPGLNIAPVTDCVIDAASAGEILGLARASVTQVTTQTAETVIEISTRREAVQCYAENGLPLLTGLAG</sequence>
<reference evidence="2 3" key="1">
    <citation type="submission" date="2024-02" db="EMBL/GenBank/DDBJ databases">
        <title>Roseovarius strain W115 nov., isolated from a marine algae.</title>
        <authorList>
            <person name="Lee M.W."/>
            <person name="Lee J.K."/>
            <person name="Kim J.M."/>
            <person name="Choi D.G."/>
            <person name="Baek J.H."/>
            <person name="Bayburt H."/>
            <person name="Jung J.J."/>
            <person name="Han D.M."/>
            <person name="Jeon C.O."/>
        </authorList>
    </citation>
    <scope>NUCLEOTIDE SEQUENCE [LARGE SCALE GENOMIC DNA]</scope>
    <source>
        <strain evidence="2 3">W115</strain>
    </source>
</reference>
<protein>
    <submittedName>
        <fullName evidence="2">Succinate dehydrogenase</fullName>
    </submittedName>
</protein>
<evidence type="ECO:0000313" key="2">
    <source>
        <dbReference type="EMBL" id="WYK19577.1"/>
    </source>
</evidence>
<name>A0ABZ2TIP4_9RHOB</name>